<keyword evidence="3" id="KW-1185">Reference proteome</keyword>
<reference evidence="2 3" key="1">
    <citation type="submission" date="2019-06" db="EMBL/GenBank/DDBJ databases">
        <title>Sorghum-associated microbial communities from plants grown in Nebraska, USA.</title>
        <authorList>
            <person name="Schachtman D."/>
        </authorList>
    </citation>
    <scope>NUCLEOTIDE SEQUENCE [LARGE SCALE GENOMIC DNA]</scope>
    <source>
        <strain evidence="2 3">1225</strain>
    </source>
</reference>
<comment type="caution">
    <text evidence="2">The sequence shown here is derived from an EMBL/GenBank/DDBJ whole genome shotgun (WGS) entry which is preliminary data.</text>
</comment>
<dbReference type="EMBL" id="VIWP01000012">
    <property type="protein sequence ID" value="TWF47434.1"/>
    <property type="molecule type" value="Genomic_DNA"/>
</dbReference>
<evidence type="ECO:0000313" key="2">
    <source>
        <dbReference type="EMBL" id="TWF47434.1"/>
    </source>
</evidence>
<feature type="compositionally biased region" description="Basic and acidic residues" evidence="1">
    <location>
        <begin position="9"/>
        <end position="18"/>
    </location>
</feature>
<sequence length="50" mass="5640">MIFRRLTTGKRESNHRIADGLPPSHLPNSSVMDRIAALFRPHSLENGKTL</sequence>
<evidence type="ECO:0000256" key="1">
    <source>
        <dbReference type="SAM" id="MobiDB-lite"/>
    </source>
</evidence>
<gene>
    <name evidence="2" type="ORF">FHW37_11273</name>
</gene>
<accession>A0A561QAN8</accession>
<proteinExistence type="predicted"/>
<dbReference type="AlphaFoldDB" id="A0A561QAN8"/>
<organism evidence="2 3">
    <name type="scientific">Neorhizobium alkalisoli</name>
    <dbReference type="NCBI Taxonomy" id="528178"/>
    <lineage>
        <taxon>Bacteria</taxon>
        <taxon>Pseudomonadati</taxon>
        <taxon>Pseudomonadota</taxon>
        <taxon>Alphaproteobacteria</taxon>
        <taxon>Hyphomicrobiales</taxon>
        <taxon>Rhizobiaceae</taxon>
        <taxon>Rhizobium/Agrobacterium group</taxon>
        <taxon>Neorhizobium</taxon>
    </lineage>
</organism>
<name>A0A561QAN8_9HYPH</name>
<dbReference type="Proteomes" id="UP000320653">
    <property type="component" value="Unassembled WGS sequence"/>
</dbReference>
<evidence type="ECO:0000313" key="3">
    <source>
        <dbReference type="Proteomes" id="UP000320653"/>
    </source>
</evidence>
<feature type="region of interest" description="Disordered" evidence="1">
    <location>
        <begin position="1"/>
        <end position="28"/>
    </location>
</feature>
<protein>
    <submittedName>
        <fullName evidence="2">Uncharacterized protein</fullName>
    </submittedName>
</protein>